<evidence type="ECO:0000313" key="8">
    <source>
        <dbReference type="Proteomes" id="UP000628775"/>
    </source>
</evidence>
<evidence type="ECO:0000256" key="1">
    <source>
        <dbReference type="ARBA" id="ARBA00009080"/>
    </source>
</evidence>
<evidence type="ECO:0000259" key="5">
    <source>
        <dbReference type="Pfam" id="PF03446"/>
    </source>
</evidence>
<dbReference type="InterPro" id="IPR015815">
    <property type="entry name" value="HIBADH-related"/>
</dbReference>
<keyword evidence="3" id="KW-0520">NAD</keyword>
<feature type="active site" evidence="4">
    <location>
        <position position="175"/>
    </location>
</feature>
<dbReference type="InterPro" id="IPR013328">
    <property type="entry name" value="6PGD_dom2"/>
</dbReference>
<dbReference type="GO" id="GO:0050661">
    <property type="term" value="F:NADP binding"/>
    <property type="evidence" value="ECO:0007669"/>
    <property type="project" value="InterPro"/>
</dbReference>
<comment type="caution">
    <text evidence="7">The sequence shown here is derived from an EMBL/GenBank/DDBJ whole genome shotgun (WGS) entry which is preliminary data.</text>
</comment>
<dbReference type="InterPro" id="IPR006115">
    <property type="entry name" value="6PGDH_NADP-bd"/>
</dbReference>
<dbReference type="InterPro" id="IPR029154">
    <property type="entry name" value="HIBADH-like_NADP-bd"/>
</dbReference>
<dbReference type="GO" id="GO:0016491">
    <property type="term" value="F:oxidoreductase activity"/>
    <property type="evidence" value="ECO:0007669"/>
    <property type="project" value="UniProtKB-KW"/>
</dbReference>
<evidence type="ECO:0000259" key="6">
    <source>
        <dbReference type="Pfam" id="PF14833"/>
    </source>
</evidence>
<dbReference type="Proteomes" id="UP000628775">
    <property type="component" value="Unassembled WGS sequence"/>
</dbReference>
<dbReference type="Pfam" id="PF03446">
    <property type="entry name" value="NAD_binding_2"/>
    <property type="match status" value="1"/>
</dbReference>
<evidence type="ECO:0000256" key="3">
    <source>
        <dbReference type="ARBA" id="ARBA00023027"/>
    </source>
</evidence>
<dbReference type="InterPro" id="IPR008927">
    <property type="entry name" value="6-PGluconate_DH-like_C_sf"/>
</dbReference>
<protein>
    <submittedName>
        <fullName evidence="7">Oxidoreductase</fullName>
    </submittedName>
</protein>
<feature type="domain" description="6-phosphogluconate dehydrogenase NADP-binding" evidence="5">
    <location>
        <begin position="9"/>
        <end position="166"/>
    </location>
</feature>
<reference evidence="7" key="2">
    <citation type="submission" date="2020-09" db="EMBL/GenBank/DDBJ databases">
        <authorList>
            <person name="Sun Q."/>
            <person name="Zhou Y."/>
        </authorList>
    </citation>
    <scope>NUCLEOTIDE SEQUENCE</scope>
    <source>
        <strain evidence="7">CGMCC 1.15371</strain>
    </source>
</reference>
<name>A0A8J2VFU6_9BACL</name>
<reference evidence="7" key="1">
    <citation type="journal article" date="2014" name="Int. J. Syst. Evol. Microbiol.">
        <title>Complete genome sequence of Corynebacterium casei LMG S-19264T (=DSM 44701T), isolated from a smear-ripened cheese.</title>
        <authorList>
            <consortium name="US DOE Joint Genome Institute (JGI-PGF)"/>
            <person name="Walter F."/>
            <person name="Albersmeier A."/>
            <person name="Kalinowski J."/>
            <person name="Ruckert C."/>
        </authorList>
    </citation>
    <scope>NUCLEOTIDE SEQUENCE</scope>
    <source>
        <strain evidence="7">CGMCC 1.15371</strain>
    </source>
</reference>
<dbReference type="PIRSF" id="PIRSF000103">
    <property type="entry name" value="HIBADH"/>
    <property type="match status" value="1"/>
</dbReference>
<feature type="domain" description="3-hydroxyisobutyrate dehydrogenase-like NAD-binding" evidence="6">
    <location>
        <begin position="169"/>
        <end position="289"/>
    </location>
</feature>
<sequence length="292" mass="30930">MVSAAHTVIGFIGTGVMGQGMIRNLLKANYPVNIYTRTKSKATALIEEGAEWKASVAEVAAQSDVIITIVGYPQDVEEVYFNHGILAHAKNGATVIDMTTSSPSLAERIYQEAKEKGIAALDAPVSGGDIGARNGKLSIMVGGDQAAFDEVLPVFQAMGENIVYQGAAGRGQHTKMTNQILIAGGMLGLCEAFAYAERAGLDLEQVLKSVATGAAGSFSLSNLGPRILKGDFAPGFYVKHFIKDMTIALNEAEKMGLLTPGLALAKARYEELAEMGFGEEGTQALYKLYSDK</sequence>
<comment type="similarity">
    <text evidence="1">Belongs to the HIBADH-related family.</text>
</comment>
<accession>A0A8J2VFU6</accession>
<dbReference type="SUPFAM" id="SSF48179">
    <property type="entry name" value="6-phosphogluconate dehydrogenase C-terminal domain-like"/>
    <property type="match status" value="1"/>
</dbReference>
<dbReference type="PANTHER" id="PTHR43060:SF15">
    <property type="entry name" value="3-HYDROXYISOBUTYRATE DEHYDROGENASE-LIKE 1, MITOCHONDRIAL-RELATED"/>
    <property type="match status" value="1"/>
</dbReference>
<dbReference type="Gene3D" id="3.40.50.720">
    <property type="entry name" value="NAD(P)-binding Rossmann-like Domain"/>
    <property type="match status" value="1"/>
</dbReference>
<dbReference type="PANTHER" id="PTHR43060">
    <property type="entry name" value="3-HYDROXYISOBUTYRATE DEHYDROGENASE-LIKE 1, MITOCHONDRIAL-RELATED"/>
    <property type="match status" value="1"/>
</dbReference>
<proteinExistence type="inferred from homology"/>
<dbReference type="EMBL" id="BMIR01000001">
    <property type="protein sequence ID" value="GGE28931.1"/>
    <property type="molecule type" value="Genomic_DNA"/>
</dbReference>
<gene>
    <name evidence="7" type="ORF">GCM10011391_04360</name>
</gene>
<dbReference type="AlphaFoldDB" id="A0A8J2VFU6"/>
<evidence type="ECO:0000256" key="4">
    <source>
        <dbReference type="PIRSR" id="PIRSR000103-1"/>
    </source>
</evidence>
<dbReference type="SUPFAM" id="SSF51735">
    <property type="entry name" value="NAD(P)-binding Rossmann-fold domains"/>
    <property type="match status" value="1"/>
</dbReference>
<dbReference type="RefSeq" id="WP_188688376.1">
    <property type="nucleotide sequence ID" value="NZ_BMIR01000001.1"/>
</dbReference>
<evidence type="ECO:0000313" key="7">
    <source>
        <dbReference type="EMBL" id="GGE28931.1"/>
    </source>
</evidence>
<dbReference type="GO" id="GO:0051287">
    <property type="term" value="F:NAD binding"/>
    <property type="evidence" value="ECO:0007669"/>
    <property type="project" value="InterPro"/>
</dbReference>
<organism evidence="7 8">
    <name type="scientific">Pullulanibacillus camelliae</name>
    <dbReference type="NCBI Taxonomy" id="1707096"/>
    <lineage>
        <taxon>Bacteria</taxon>
        <taxon>Bacillati</taxon>
        <taxon>Bacillota</taxon>
        <taxon>Bacilli</taxon>
        <taxon>Bacillales</taxon>
        <taxon>Sporolactobacillaceae</taxon>
        <taxon>Pullulanibacillus</taxon>
    </lineage>
</organism>
<dbReference type="InterPro" id="IPR036291">
    <property type="entry name" value="NAD(P)-bd_dom_sf"/>
</dbReference>
<keyword evidence="8" id="KW-1185">Reference proteome</keyword>
<evidence type="ECO:0000256" key="2">
    <source>
        <dbReference type="ARBA" id="ARBA00023002"/>
    </source>
</evidence>
<dbReference type="Pfam" id="PF14833">
    <property type="entry name" value="NAD_binding_11"/>
    <property type="match status" value="1"/>
</dbReference>
<keyword evidence="2" id="KW-0560">Oxidoreductase</keyword>
<dbReference type="Gene3D" id="1.10.1040.10">
    <property type="entry name" value="N-(1-d-carboxylethyl)-l-norvaline Dehydrogenase, domain 2"/>
    <property type="match status" value="1"/>
</dbReference>